<dbReference type="SUPFAM" id="SSF88713">
    <property type="entry name" value="Glycoside hydrolase/deacetylase"/>
    <property type="match status" value="1"/>
</dbReference>
<evidence type="ECO:0000313" key="2">
    <source>
        <dbReference type="EMBL" id="RCW31359.1"/>
    </source>
</evidence>
<name>A0A2T0XS55_9BACT</name>
<dbReference type="AlphaFoldDB" id="A0A2T0XS55"/>
<dbReference type="InterPro" id="IPR011330">
    <property type="entry name" value="Glyco_hydro/deAcase_b/a-brl"/>
</dbReference>
<keyword evidence="3" id="KW-1185">Reference proteome</keyword>
<evidence type="ECO:0000313" key="3">
    <source>
        <dbReference type="Proteomes" id="UP000252733"/>
    </source>
</evidence>
<comment type="caution">
    <text evidence="2">The sequence shown here is derived from an EMBL/GenBank/DDBJ whole genome shotgun (WGS) entry which is preliminary data.</text>
</comment>
<protein>
    <recommendedName>
        <fullName evidence="1">DUF7033 domain-containing protein</fullName>
    </recommendedName>
</protein>
<dbReference type="Proteomes" id="UP000252733">
    <property type="component" value="Unassembled WGS sequence"/>
</dbReference>
<dbReference type="Pfam" id="PF23019">
    <property type="entry name" value="DUF7033"/>
    <property type="match status" value="1"/>
</dbReference>
<evidence type="ECO:0000259" key="1">
    <source>
        <dbReference type="Pfam" id="PF23019"/>
    </source>
</evidence>
<proteinExistence type="predicted"/>
<dbReference type="GO" id="GO:0005975">
    <property type="term" value="P:carbohydrate metabolic process"/>
    <property type="evidence" value="ECO:0007669"/>
    <property type="project" value="InterPro"/>
</dbReference>
<accession>A0A2T0XS55</accession>
<dbReference type="EMBL" id="QPIZ01000018">
    <property type="protein sequence ID" value="RCW31359.1"/>
    <property type="molecule type" value="Genomic_DNA"/>
</dbReference>
<dbReference type="OrthoDB" id="5573484at2"/>
<dbReference type="Gene3D" id="3.20.20.370">
    <property type="entry name" value="Glycoside hydrolase/deacetylase"/>
    <property type="match status" value="1"/>
</dbReference>
<dbReference type="RefSeq" id="WP_106151789.1">
    <property type="nucleotide sequence ID" value="NZ_PVTS01000002.1"/>
</dbReference>
<dbReference type="STRING" id="1168289.GCA_000259075_00587"/>
<organism evidence="2 3">
    <name type="scientific">Marinilabilia salmonicolor</name>
    <dbReference type="NCBI Taxonomy" id="989"/>
    <lineage>
        <taxon>Bacteria</taxon>
        <taxon>Pseudomonadati</taxon>
        <taxon>Bacteroidota</taxon>
        <taxon>Bacteroidia</taxon>
        <taxon>Marinilabiliales</taxon>
        <taxon>Marinilabiliaceae</taxon>
        <taxon>Marinilabilia</taxon>
    </lineage>
</organism>
<dbReference type="InterPro" id="IPR054297">
    <property type="entry name" value="DUF7033"/>
</dbReference>
<gene>
    <name evidence="2" type="ORF">DFO77_11876</name>
</gene>
<reference evidence="2 3" key="1">
    <citation type="submission" date="2018-07" db="EMBL/GenBank/DDBJ databases">
        <title>Freshwater and sediment microbial communities from various areas in North America, analyzing microbe dynamics in response to fracking.</title>
        <authorList>
            <person name="Lamendella R."/>
        </authorList>
    </citation>
    <scope>NUCLEOTIDE SEQUENCE [LARGE SCALE GENOMIC DNA]</scope>
    <source>
        <strain evidence="2 3">160A</strain>
    </source>
</reference>
<feature type="domain" description="DUF7033" evidence="1">
    <location>
        <begin position="93"/>
        <end position="182"/>
    </location>
</feature>
<dbReference type="CDD" id="cd10931">
    <property type="entry name" value="CE4_u7"/>
    <property type="match status" value="1"/>
</dbReference>
<sequence>MLLSTNKIEYVLFHLKQHISTNALNDSCYVVLNEHEEICPEIQNKVVFLLSDAGTPAPQSVEFMGEEIPILFPLGPSQLDLYRMDERGNLIFGFDFLSSVFYLLSGLQELEVSQRDRYGRFPYACSLQNKLGCAHLPLVNYYMEMVIRGLEEFEKHQNCSVHRKRLFQNFGFLLSHDVDRISFHHPFRILFKIKQLLGLAPLQNSRKTTFKLFLKGIAFQLNPFRNQDPWWNFDWITNLEKRLGIRSTFFFLKQEDRFDNSLYKFHFKRISDLIKVLKEEGFEVGLHGTMRSAADGDNMLQQRDELTKVLGEAPAGIRQHYLRFFHPSTFQLQEKAGLIYDTSLAFAEQDGYRNGYCFPFHPYDFENDRMMKIWEIPLVMMEVSVLQYRKEGFEEIRKSVFHYIREARKFNGLFSLLWHNCRMSEYEYGGVTVFYQDLLKAIVEEGAEVVTGKKLIEEKMELNKNDFSGI</sequence>